<reference evidence="2 3" key="1">
    <citation type="submission" date="2023-03" db="EMBL/GenBank/DDBJ databases">
        <title>Whole genome sequencing of Methanotrichaceae archaeon M04Ac.</title>
        <authorList>
            <person name="Khomyakova M.A."/>
            <person name="Merkel A.Y."/>
            <person name="Slobodkin A.I."/>
        </authorList>
    </citation>
    <scope>NUCLEOTIDE SEQUENCE [LARGE SCALE GENOMIC DNA]</scope>
    <source>
        <strain evidence="2 3">M04Ac</strain>
    </source>
</reference>
<dbReference type="PANTHER" id="PTHR39081">
    <property type="entry name" value="MUT7-C DOMAIN-CONTAINING PROTEIN"/>
    <property type="match status" value="1"/>
</dbReference>
<name>A0ABT5XF11_9EURY</name>
<evidence type="ECO:0000259" key="1">
    <source>
        <dbReference type="Pfam" id="PF01927"/>
    </source>
</evidence>
<dbReference type="PANTHER" id="PTHR39081:SF1">
    <property type="entry name" value="MUT7-C RNASE DOMAIN-CONTAINING PROTEIN"/>
    <property type="match status" value="1"/>
</dbReference>
<accession>A0ABT5XF11</accession>
<gene>
    <name evidence="2" type="ORF">P0O24_06835</name>
</gene>
<proteinExistence type="predicted"/>
<dbReference type="InterPro" id="IPR002782">
    <property type="entry name" value="Mut7-C_RNAse_dom"/>
</dbReference>
<dbReference type="Proteomes" id="UP001215956">
    <property type="component" value="Unassembled WGS sequence"/>
</dbReference>
<protein>
    <submittedName>
        <fullName evidence="2">Mut7-C RNAse domain-containing protein</fullName>
    </submittedName>
</protein>
<feature type="domain" description="Mut7-C RNAse" evidence="1">
    <location>
        <begin position="7"/>
        <end position="148"/>
    </location>
</feature>
<dbReference type="Pfam" id="PF01927">
    <property type="entry name" value="Mut7-C"/>
    <property type="match status" value="1"/>
</dbReference>
<evidence type="ECO:0000313" key="2">
    <source>
        <dbReference type="EMBL" id="MDF0593294.1"/>
    </source>
</evidence>
<evidence type="ECO:0000313" key="3">
    <source>
        <dbReference type="Proteomes" id="UP001215956"/>
    </source>
</evidence>
<dbReference type="RefSeq" id="WP_316968997.1">
    <property type="nucleotide sequence ID" value="NZ_JARFPL010000017.1"/>
</dbReference>
<organism evidence="2 3">
    <name type="scientific">Candidatus Methanocrinis alkalitolerans</name>
    <dbReference type="NCBI Taxonomy" id="3033395"/>
    <lineage>
        <taxon>Archaea</taxon>
        <taxon>Methanobacteriati</taxon>
        <taxon>Methanobacteriota</taxon>
        <taxon>Stenosarchaea group</taxon>
        <taxon>Methanomicrobia</taxon>
        <taxon>Methanotrichales</taxon>
        <taxon>Methanotrichaceae</taxon>
        <taxon>Methanocrinis</taxon>
    </lineage>
</organism>
<dbReference type="EMBL" id="JARFPL010000017">
    <property type="protein sequence ID" value="MDF0593294.1"/>
    <property type="molecule type" value="Genomic_DNA"/>
</dbReference>
<comment type="caution">
    <text evidence="2">The sequence shown here is derived from an EMBL/GenBank/DDBJ whole genome shotgun (WGS) entry which is preliminary data.</text>
</comment>
<keyword evidence="3" id="KW-1185">Reference proteome</keyword>
<sequence length="154" mass="17142">MMAKVGRFIADEMLIRLARWLRMAGQDVSRSPEGAGDSDLIEVALKEERTLLTRDRVLSQRCEKAGAGCLLIRSSDLDAQLSEFSAAGFSLEPHPERCTLCNGPLEEAVGPEKADDAAGSEEGSIHWRCQRCGKIYWRGSHWRGIRERLEGKRG</sequence>